<comment type="caution">
    <text evidence="2">The sequence shown here is derived from an EMBL/GenBank/DDBJ whole genome shotgun (WGS) entry which is preliminary data.</text>
</comment>
<reference evidence="2" key="1">
    <citation type="submission" date="2020-10" db="EMBL/GenBank/DDBJ databases">
        <authorList>
            <person name="Gilroy R."/>
        </authorList>
    </citation>
    <scope>NUCLEOTIDE SEQUENCE</scope>
    <source>
        <strain evidence="2">CHK184-25365</strain>
    </source>
</reference>
<dbReference type="PROSITE" id="PS51482">
    <property type="entry name" value="DEGV"/>
    <property type="match status" value="1"/>
</dbReference>
<dbReference type="AlphaFoldDB" id="A0A9D1AJX4"/>
<dbReference type="Pfam" id="PF02645">
    <property type="entry name" value="DegV"/>
    <property type="match status" value="1"/>
</dbReference>
<keyword evidence="1" id="KW-0446">Lipid-binding</keyword>
<dbReference type="NCBIfam" id="TIGR00762">
    <property type="entry name" value="DegV"/>
    <property type="match status" value="1"/>
</dbReference>
<dbReference type="SUPFAM" id="SSF82549">
    <property type="entry name" value="DAK1/DegV-like"/>
    <property type="match status" value="1"/>
</dbReference>
<dbReference type="GO" id="GO:0008289">
    <property type="term" value="F:lipid binding"/>
    <property type="evidence" value="ECO:0007669"/>
    <property type="project" value="UniProtKB-KW"/>
</dbReference>
<dbReference type="Gene3D" id="3.40.50.10170">
    <property type="match status" value="1"/>
</dbReference>
<dbReference type="PANTHER" id="PTHR33434">
    <property type="entry name" value="DEGV DOMAIN-CONTAINING PROTEIN DR_1986-RELATED"/>
    <property type="match status" value="1"/>
</dbReference>
<organism evidence="2 3">
    <name type="scientific">Candidatus Egerieicola pullicola</name>
    <dbReference type="NCBI Taxonomy" id="2840775"/>
    <lineage>
        <taxon>Bacteria</taxon>
        <taxon>Bacillati</taxon>
        <taxon>Bacillota</taxon>
        <taxon>Clostridia</taxon>
        <taxon>Eubacteriales</taxon>
        <taxon>Oscillospiraceae</taxon>
        <taxon>Oscillospiraceae incertae sedis</taxon>
        <taxon>Candidatus Egerieicola</taxon>
    </lineage>
</organism>
<sequence length="286" mass="31162">MSKVKIFTDSASDLPVGYEDQYGIGMFHFPINVDGKEYLERVDFTPDEWYQVLESQEKLPTHAQITPFQFEEAFTQAVQEGYTDLIYVSINAAGSATHQNAQGAAKTVMEANPEVSITVIDSGTYTYAYGYGVVEAAKMAQRGETPQNIVAWLQDWMSHCVALAAPYTLAYAKKSGRVSCAAAFVGELLGLKPIILFANGEPETVAKVRGEKAVIPYLVQATKDSIIPKTPYSIVCGSEHSQQQAALLAKALEKELGYPPVETVHIGACISINIGPDVIAVCYKHQ</sequence>
<evidence type="ECO:0000256" key="1">
    <source>
        <dbReference type="ARBA" id="ARBA00023121"/>
    </source>
</evidence>
<dbReference type="EMBL" id="DVGY01000158">
    <property type="protein sequence ID" value="HIR41562.1"/>
    <property type="molecule type" value="Genomic_DNA"/>
</dbReference>
<proteinExistence type="predicted"/>
<gene>
    <name evidence="2" type="ORF">IAB36_07030</name>
</gene>
<dbReference type="Gene3D" id="3.30.1180.10">
    <property type="match status" value="1"/>
</dbReference>
<dbReference type="InterPro" id="IPR043168">
    <property type="entry name" value="DegV_C"/>
</dbReference>
<dbReference type="PANTHER" id="PTHR33434:SF2">
    <property type="entry name" value="FATTY ACID-BINDING PROTEIN TM_1468"/>
    <property type="match status" value="1"/>
</dbReference>
<evidence type="ECO:0000313" key="3">
    <source>
        <dbReference type="Proteomes" id="UP000886749"/>
    </source>
</evidence>
<name>A0A9D1AJX4_9FIRM</name>
<dbReference type="InterPro" id="IPR003797">
    <property type="entry name" value="DegV"/>
</dbReference>
<evidence type="ECO:0000313" key="2">
    <source>
        <dbReference type="EMBL" id="HIR41562.1"/>
    </source>
</evidence>
<dbReference type="Proteomes" id="UP000886749">
    <property type="component" value="Unassembled WGS sequence"/>
</dbReference>
<protein>
    <submittedName>
        <fullName evidence="2">DegV family protein</fullName>
    </submittedName>
</protein>
<dbReference type="InterPro" id="IPR050270">
    <property type="entry name" value="DegV_domain_contain"/>
</dbReference>
<reference evidence="2" key="2">
    <citation type="journal article" date="2021" name="PeerJ">
        <title>Extensive microbial diversity within the chicken gut microbiome revealed by metagenomics and culture.</title>
        <authorList>
            <person name="Gilroy R."/>
            <person name="Ravi A."/>
            <person name="Getino M."/>
            <person name="Pursley I."/>
            <person name="Horton D.L."/>
            <person name="Alikhan N.F."/>
            <person name="Baker D."/>
            <person name="Gharbi K."/>
            <person name="Hall N."/>
            <person name="Watson M."/>
            <person name="Adriaenssens E.M."/>
            <person name="Foster-Nyarko E."/>
            <person name="Jarju S."/>
            <person name="Secka A."/>
            <person name="Antonio M."/>
            <person name="Oren A."/>
            <person name="Chaudhuri R.R."/>
            <person name="La Ragione R."/>
            <person name="Hildebrand F."/>
            <person name="Pallen M.J."/>
        </authorList>
    </citation>
    <scope>NUCLEOTIDE SEQUENCE</scope>
    <source>
        <strain evidence="2">CHK184-25365</strain>
    </source>
</reference>
<accession>A0A9D1AJX4</accession>